<evidence type="ECO:0000313" key="3">
    <source>
        <dbReference type="Proteomes" id="UP001295684"/>
    </source>
</evidence>
<dbReference type="AlphaFoldDB" id="A0AAD1U4I0"/>
<reference evidence="2" key="1">
    <citation type="submission" date="2023-07" db="EMBL/GenBank/DDBJ databases">
        <authorList>
            <consortium name="AG Swart"/>
            <person name="Singh M."/>
            <person name="Singh A."/>
            <person name="Seah K."/>
            <person name="Emmerich C."/>
        </authorList>
    </citation>
    <scope>NUCLEOTIDE SEQUENCE</scope>
    <source>
        <strain evidence="2">DP1</strain>
    </source>
</reference>
<proteinExistence type="predicted"/>
<feature type="region of interest" description="Disordered" evidence="1">
    <location>
        <begin position="1"/>
        <end position="20"/>
    </location>
</feature>
<dbReference type="Proteomes" id="UP001295684">
    <property type="component" value="Unassembled WGS sequence"/>
</dbReference>
<accession>A0AAD1U4I0</accession>
<feature type="compositionally biased region" description="Basic and acidic residues" evidence="1">
    <location>
        <begin position="93"/>
        <end position="105"/>
    </location>
</feature>
<sequence length="462" mass="53583">METRFEEPIRMFSDSKCEKSIQEENQKDLIEKSINLVTSKKFPMANVDKKCLSRQKSKQKSQSKKKAKINSTNTILRTLTEQRKSSHRFPSPTEKKLTQMKETLKQKSTSISKLRKKTKALESQLKTSKTEATHSKNTSKAKLQKLHCSLQKQKLNASLHKEKWNKSKSLLESKTETIKSLKSKCKQLEKLVKNLKEENRVVQQSWEEERKQFLDKIEELEKRSGGKRSGGDERGLRSEPGIEGRDKSEMRVERSCVMGAEGKTIDILEKDNEILARKYELSQLHNKTLESELKLMISQNSTYRPSKEYDMNWSNSSFRNSSEFTSHRAPFATYTTSPNHSYERGNISRYNTISYDPHENKENTNQINIPNYHAVKPDTSLNNLKKSTNELQYMIQDIKNLPSQRLVHSHSLSSTYAEKSQPRPVTSHMPSGHPRSRDPLQRDYRSFIHNIPKRTGSNYRLG</sequence>
<gene>
    <name evidence="2" type="ORF">ECRASSUSDP1_LOCUS1653</name>
</gene>
<feature type="region of interest" description="Disordered" evidence="1">
    <location>
        <begin position="47"/>
        <end position="143"/>
    </location>
</feature>
<feature type="compositionally biased region" description="Polar residues" evidence="1">
    <location>
        <begin position="69"/>
        <end position="79"/>
    </location>
</feature>
<keyword evidence="3" id="KW-1185">Reference proteome</keyword>
<feature type="compositionally biased region" description="Basic residues" evidence="1">
    <location>
        <begin position="52"/>
        <end position="68"/>
    </location>
</feature>
<comment type="caution">
    <text evidence="2">The sequence shown here is derived from an EMBL/GenBank/DDBJ whole genome shotgun (WGS) entry which is preliminary data.</text>
</comment>
<protein>
    <submittedName>
        <fullName evidence="2">Uncharacterized protein</fullName>
    </submittedName>
</protein>
<dbReference type="EMBL" id="CAMPGE010001559">
    <property type="protein sequence ID" value="CAI2360352.1"/>
    <property type="molecule type" value="Genomic_DNA"/>
</dbReference>
<evidence type="ECO:0000256" key="1">
    <source>
        <dbReference type="SAM" id="MobiDB-lite"/>
    </source>
</evidence>
<feature type="region of interest" description="Disordered" evidence="1">
    <location>
        <begin position="409"/>
        <end position="440"/>
    </location>
</feature>
<name>A0AAD1U4I0_EUPCR</name>
<evidence type="ECO:0000313" key="2">
    <source>
        <dbReference type="EMBL" id="CAI2360352.1"/>
    </source>
</evidence>
<feature type="region of interest" description="Disordered" evidence="1">
    <location>
        <begin position="221"/>
        <end position="251"/>
    </location>
</feature>
<organism evidence="2 3">
    <name type="scientific">Euplotes crassus</name>
    <dbReference type="NCBI Taxonomy" id="5936"/>
    <lineage>
        <taxon>Eukaryota</taxon>
        <taxon>Sar</taxon>
        <taxon>Alveolata</taxon>
        <taxon>Ciliophora</taxon>
        <taxon>Intramacronucleata</taxon>
        <taxon>Spirotrichea</taxon>
        <taxon>Hypotrichia</taxon>
        <taxon>Euplotida</taxon>
        <taxon>Euplotidae</taxon>
        <taxon>Moneuplotes</taxon>
    </lineage>
</organism>